<organism evidence="12 13">
    <name type="scientific">Cylindrobasidium torrendii FP15055 ss-10</name>
    <dbReference type="NCBI Taxonomy" id="1314674"/>
    <lineage>
        <taxon>Eukaryota</taxon>
        <taxon>Fungi</taxon>
        <taxon>Dikarya</taxon>
        <taxon>Basidiomycota</taxon>
        <taxon>Agaricomycotina</taxon>
        <taxon>Agaricomycetes</taxon>
        <taxon>Agaricomycetidae</taxon>
        <taxon>Agaricales</taxon>
        <taxon>Marasmiineae</taxon>
        <taxon>Physalacriaceae</taxon>
        <taxon>Cylindrobasidium</taxon>
    </lineage>
</organism>
<evidence type="ECO:0000256" key="1">
    <source>
        <dbReference type="ARBA" id="ARBA00011356"/>
    </source>
</evidence>
<dbReference type="SMART" id="SM00275">
    <property type="entry name" value="G_alpha"/>
    <property type="match status" value="1"/>
</dbReference>
<evidence type="ECO:0000256" key="7">
    <source>
        <dbReference type="ARBA" id="ARBA00023139"/>
    </source>
</evidence>
<evidence type="ECO:0000256" key="10">
    <source>
        <dbReference type="PIRSR" id="PIRSR601019-1"/>
    </source>
</evidence>
<sequence length="353" mass="39967">MGICQSAPRASPESTQIDRQLDEDGKKFKTECKILLLGAADSGKSTIVKQMKIIHQQGFTKPELDTWRPIVWRNVAESAKALADLVKETVGLEQHLVSAANEILAMTSAAPDTTTEALGRLIHSLYSDEDIQRILEACPSQFYLLDSAPYFFSEILRISSAKYRPTEADVLRARWSTTAITETRFVVGQMHIHMFDVGGQRSERRKWIHMFESVTSIIFCVALSEYDQHLPASEDPACTNRLAESLTLFSSIVNSRWFLRTSIVLFLNKKDVFKQKVKKIPLGGIPDFRDFQGGNDVNKAAKYILWRFFKKNRAGLRIYPHLTQATDTENVRFVFSVVKETILQNALQDSGML</sequence>
<evidence type="ECO:0000256" key="11">
    <source>
        <dbReference type="PIRSR" id="PIRSR601019-2"/>
    </source>
</evidence>
<evidence type="ECO:0000256" key="8">
    <source>
        <dbReference type="ARBA" id="ARBA00023224"/>
    </source>
</evidence>
<keyword evidence="3 11" id="KW-0479">Metal-binding</keyword>
<protein>
    <submittedName>
        <fullName evidence="12">Heterotrimeric G protein alpha subunit C</fullName>
    </submittedName>
</protein>
<dbReference type="PANTHER" id="PTHR10218">
    <property type="entry name" value="GTP-BINDING PROTEIN ALPHA SUBUNIT"/>
    <property type="match status" value="1"/>
</dbReference>
<evidence type="ECO:0000256" key="9">
    <source>
        <dbReference type="ARBA" id="ARBA00023288"/>
    </source>
</evidence>
<feature type="binding site" evidence="10">
    <location>
        <begin position="146"/>
        <end position="147"/>
    </location>
    <ligand>
        <name>GTP</name>
        <dbReference type="ChEBI" id="CHEBI:37565"/>
    </ligand>
</feature>
<evidence type="ECO:0000256" key="6">
    <source>
        <dbReference type="ARBA" id="ARBA00023134"/>
    </source>
</evidence>
<evidence type="ECO:0000313" key="13">
    <source>
        <dbReference type="Proteomes" id="UP000054007"/>
    </source>
</evidence>
<dbReference type="Pfam" id="PF00503">
    <property type="entry name" value="G-alpha"/>
    <property type="match status" value="1"/>
</dbReference>
<feature type="binding site" evidence="10">
    <location>
        <position position="325"/>
    </location>
    <ligand>
        <name>GTP</name>
        <dbReference type="ChEBI" id="CHEBI:37565"/>
    </ligand>
</feature>
<keyword evidence="7" id="KW-0564">Palmitate</keyword>
<keyword evidence="5 11" id="KW-0460">Magnesium</keyword>
<keyword evidence="9" id="KW-0449">Lipoprotein</keyword>
<dbReference type="InterPro" id="IPR011025">
    <property type="entry name" value="GproteinA_insert"/>
</dbReference>
<dbReference type="SUPFAM" id="SSF52540">
    <property type="entry name" value="P-loop containing nucleoside triphosphate hydrolases"/>
    <property type="match status" value="1"/>
</dbReference>
<keyword evidence="2" id="KW-0519">Myristate</keyword>
<dbReference type="GO" id="GO:0010255">
    <property type="term" value="P:glucose mediated signaling pathway"/>
    <property type="evidence" value="ECO:0007669"/>
    <property type="project" value="UniProtKB-ARBA"/>
</dbReference>
<dbReference type="EMBL" id="KN880477">
    <property type="protein sequence ID" value="KIY69869.1"/>
    <property type="molecule type" value="Genomic_DNA"/>
</dbReference>
<feature type="binding site" evidence="11">
    <location>
        <position position="177"/>
    </location>
    <ligand>
        <name>Mg(2+)</name>
        <dbReference type="ChEBI" id="CHEBI:18420"/>
    </ligand>
</feature>
<dbReference type="Gene3D" id="1.10.400.10">
    <property type="entry name" value="GI Alpha 1, domain 2-like"/>
    <property type="match status" value="1"/>
</dbReference>
<accession>A0A0D7BIG4</accession>
<dbReference type="Gene3D" id="3.40.50.300">
    <property type="entry name" value="P-loop containing nucleotide triphosphate hydrolases"/>
    <property type="match status" value="1"/>
</dbReference>
<dbReference type="GO" id="GO:0003924">
    <property type="term" value="F:GTPase activity"/>
    <property type="evidence" value="ECO:0007669"/>
    <property type="project" value="InterPro"/>
</dbReference>
<dbReference type="GO" id="GO:0005834">
    <property type="term" value="C:heterotrimeric G-protein complex"/>
    <property type="evidence" value="ECO:0007669"/>
    <property type="project" value="InterPro"/>
</dbReference>
<dbReference type="GO" id="GO:0005525">
    <property type="term" value="F:GTP binding"/>
    <property type="evidence" value="ECO:0007669"/>
    <property type="project" value="UniProtKB-KW"/>
</dbReference>
<evidence type="ECO:0000256" key="4">
    <source>
        <dbReference type="ARBA" id="ARBA00022741"/>
    </source>
</evidence>
<dbReference type="InterPro" id="IPR001019">
    <property type="entry name" value="Gprotein_alpha_su"/>
</dbReference>
<gene>
    <name evidence="12" type="ORF">CYLTODRAFT_420312</name>
</gene>
<feature type="binding site" evidence="10">
    <location>
        <begin position="268"/>
        <end position="271"/>
    </location>
    <ligand>
        <name>GTP</name>
        <dbReference type="ChEBI" id="CHEBI:37565"/>
    </ligand>
</feature>
<name>A0A0D7BIG4_9AGAR</name>
<dbReference type="PRINTS" id="PR01241">
    <property type="entry name" value="GPROTEINAFNG"/>
</dbReference>
<keyword evidence="8" id="KW-0807">Transducer</keyword>
<evidence type="ECO:0000313" key="12">
    <source>
        <dbReference type="EMBL" id="KIY69869.1"/>
    </source>
</evidence>
<dbReference type="Proteomes" id="UP000054007">
    <property type="component" value="Unassembled WGS sequence"/>
</dbReference>
<dbReference type="GO" id="GO:0005737">
    <property type="term" value="C:cytoplasm"/>
    <property type="evidence" value="ECO:0007669"/>
    <property type="project" value="TreeGrafter"/>
</dbReference>
<dbReference type="InterPro" id="IPR002975">
    <property type="entry name" value="Fungi_Gprotein_alpha"/>
</dbReference>
<keyword evidence="13" id="KW-1185">Reference proteome</keyword>
<dbReference type="GO" id="GO:0007189">
    <property type="term" value="P:adenylate cyclase-activating G protein-coupled receptor signaling pathway"/>
    <property type="evidence" value="ECO:0007669"/>
    <property type="project" value="TreeGrafter"/>
</dbReference>
<evidence type="ECO:0000256" key="2">
    <source>
        <dbReference type="ARBA" id="ARBA00022707"/>
    </source>
</evidence>
<evidence type="ECO:0000256" key="5">
    <source>
        <dbReference type="ARBA" id="ARBA00022842"/>
    </source>
</evidence>
<dbReference type="PRINTS" id="PR00318">
    <property type="entry name" value="GPROTEINA"/>
</dbReference>
<dbReference type="InterPro" id="IPR027417">
    <property type="entry name" value="P-loop_NTPase"/>
</dbReference>
<feature type="binding site" evidence="11">
    <location>
        <position position="45"/>
    </location>
    <ligand>
        <name>Mg(2+)</name>
        <dbReference type="ChEBI" id="CHEBI:18420"/>
    </ligand>
</feature>
<dbReference type="PROSITE" id="PS51882">
    <property type="entry name" value="G_ALPHA"/>
    <property type="match status" value="1"/>
</dbReference>
<comment type="subunit">
    <text evidence="1">G proteins are composed of 3 units; alpha, beta and gamma. The alpha chain contains the guanine nucleotide binding site.</text>
</comment>
<dbReference type="FunFam" id="3.40.50.300:FF:000181">
    <property type="entry name" value="Guanine nucleotide-binding protein subunit alpha"/>
    <property type="match status" value="1"/>
</dbReference>
<dbReference type="GO" id="GO:0046872">
    <property type="term" value="F:metal ion binding"/>
    <property type="evidence" value="ECO:0007669"/>
    <property type="project" value="UniProtKB-KW"/>
</dbReference>
<dbReference type="GO" id="GO:0001664">
    <property type="term" value="F:G protein-coupled receptor binding"/>
    <property type="evidence" value="ECO:0007669"/>
    <property type="project" value="InterPro"/>
</dbReference>
<dbReference type="STRING" id="1314674.A0A0D7BIG4"/>
<evidence type="ECO:0000256" key="3">
    <source>
        <dbReference type="ARBA" id="ARBA00022723"/>
    </source>
</evidence>
<dbReference type="AlphaFoldDB" id="A0A0D7BIG4"/>
<dbReference type="SUPFAM" id="SSF47895">
    <property type="entry name" value="Transducin (alpha subunit), insertion domain"/>
    <property type="match status" value="1"/>
</dbReference>
<dbReference type="OrthoDB" id="5817230at2759"/>
<dbReference type="CDD" id="cd00066">
    <property type="entry name" value="G-alpha"/>
    <property type="match status" value="1"/>
</dbReference>
<keyword evidence="6 10" id="KW-0342">GTP-binding</keyword>
<proteinExistence type="predicted"/>
<feature type="binding site" evidence="10">
    <location>
        <begin position="171"/>
        <end position="177"/>
    </location>
    <ligand>
        <name>GTP</name>
        <dbReference type="ChEBI" id="CHEBI:37565"/>
    </ligand>
</feature>
<reference evidence="12 13" key="1">
    <citation type="journal article" date="2015" name="Fungal Genet. Biol.">
        <title>Evolution of novel wood decay mechanisms in Agaricales revealed by the genome sequences of Fistulina hepatica and Cylindrobasidium torrendii.</title>
        <authorList>
            <person name="Floudas D."/>
            <person name="Held B.W."/>
            <person name="Riley R."/>
            <person name="Nagy L.G."/>
            <person name="Koehler G."/>
            <person name="Ransdell A.S."/>
            <person name="Younus H."/>
            <person name="Chow J."/>
            <person name="Chiniquy J."/>
            <person name="Lipzen A."/>
            <person name="Tritt A."/>
            <person name="Sun H."/>
            <person name="Haridas S."/>
            <person name="LaButti K."/>
            <person name="Ohm R.A."/>
            <person name="Kues U."/>
            <person name="Blanchette R.A."/>
            <person name="Grigoriev I.V."/>
            <person name="Minto R.E."/>
            <person name="Hibbett D.S."/>
        </authorList>
    </citation>
    <scope>NUCLEOTIDE SEQUENCE [LARGE SCALE GENOMIC DNA]</scope>
    <source>
        <strain evidence="12 13">FP15055 ss-10</strain>
    </source>
</reference>
<feature type="binding site" evidence="10">
    <location>
        <begin position="196"/>
        <end position="200"/>
    </location>
    <ligand>
        <name>GTP</name>
        <dbReference type="ChEBI" id="CHEBI:37565"/>
    </ligand>
</feature>
<keyword evidence="4 10" id="KW-0547">Nucleotide-binding</keyword>
<dbReference type="PANTHER" id="PTHR10218:SF369">
    <property type="entry name" value="GUANINE NUCLEOTIDE-BINDING PROTEIN ALPHA-2 SUBUNIT"/>
    <property type="match status" value="1"/>
</dbReference>
<dbReference type="GO" id="GO:0031683">
    <property type="term" value="F:G-protein beta/gamma-subunit complex binding"/>
    <property type="evidence" value="ECO:0007669"/>
    <property type="project" value="InterPro"/>
</dbReference>